<dbReference type="PROSITE" id="PS50003">
    <property type="entry name" value="PH_DOMAIN"/>
    <property type="match status" value="1"/>
</dbReference>
<evidence type="ECO:0000313" key="6">
    <source>
        <dbReference type="Proteomes" id="UP000483820"/>
    </source>
</evidence>
<dbReference type="InterPro" id="IPR029071">
    <property type="entry name" value="Ubiquitin-like_domsf"/>
</dbReference>
<dbReference type="GO" id="GO:0032809">
    <property type="term" value="C:neuronal cell body membrane"/>
    <property type="evidence" value="ECO:0007669"/>
    <property type="project" value="EnsemblMetazoa"/>
</dbReference>
<dbReference type="InterPro" id="IPR039665">
    <property type="entry name" value="PH_APBB1IP"/>
</dbReference>
<evidence type="ECO:0000259" key="4">
    <source>
        <dbReference type="PROSITE" id="PS50200"/>
    </source>
</evidence>
<dbReference type="SUPFAM" id="SSF50729">
    <property type="entry name" value="PH domain-like"/>
    <property type="match status" value="1"/>
</dbReference>
<dbReference type="GO" id="GO:0030027">
    <property type="term" value="C:lamellipodium"/>
    <property type="evidence" value="ECO:0007669"/>
    <property type="project" value="EnsemblMetazoa"/>
</dbReference>
<dbReference type="Pfam" id="PF21989">
    <property type="entry name" value="RA_2"/>
    <property type="match status" value="1"/>
</dbReference>
<dbReference type="GO" id="GO:0008078">
    <property type="term" value="P:mesodermal cell migration"/>
    <property type="evidence" value="ECO:0007669"/>
    <property type="project" value="EnsemblMetazoa"/>
</dbReference>
<dbReference type="KEGG" id="crq:GCK72_009796"/>
<evidence type="ECO:0000256" key="2">
    <source>
        <dbReference type="SAM" id="MobiDB-lite"/>
    </source>
</evidence>
<organism evidence="5 6">
    <name type="scientific">Caenorhabditis remanei</name>
    <name type="common">Caenorhabditis vulgaris</name>
    <dbReference type="NCBI Taxonomy" id="31234"/>
    <lineage>
        <taxon>Eukaryota</taxon>
        <taxon>Metazoa</taxon>
        <taxon>Ecdysozoa</taxon>
        <taxon>Nematoda</taxon>
        <taxon>Chromadorea</taxon>
        <taxon>Rhabditida</taxon>
        <taxon>Rhabditina</taxon>
        <taxon>Rhabditomorpha</taxon>
        <taxon>Rhabditoidea</taxon>
        <taxon>Rhabditidae</taxon>
        <taxon>Peloderinae</taxon>
        <taxon>Caenorhabditis</taxon>
    </lineage>
</organism>
<dbReference type="SUPFAM" id="SSF54236">
    <property type="entry name" value="Ubiquitin-like"/>
    <property type="match status" value="1"/>
</dbReference>
<feature type="region of interest" description="Disordered" evidence="2">
    <location>
        <begin position="698"/>
        <end position="791"/>
    </location>
</feature>
<feature type="compositionally biased region" description="Polar residues" evidence="2">
    <location>
        <begin position="264"/>
        <end position="301"/>
    </location>
</feature>
<dbReference type="GO" id="GO:0099523">
    <property type="term" value="C:presynaptic cytosol"/>
    <property type="evidence" value="ECO:0007669"/>
    <property type="project" value="EnsemblMetazoa"/>
</dbReference>
<dbReference type="InterPro" id="IPR000159">
    <property type="entry name" value="RA_dom"/>
</dbReference>
<dbReference type="GO" id="GO:0001764">
    <property type="term" value="P:neuron migration"/>
    <property type="evidence" value="ECO:0007669"/>
    <property type="project" value="EnsemblMetazoa"/>
</dbReference>
<dbReference type="Gene3D" id="2.30.29.30">
    <property type="entry name" value="Pleckstrin-homology domain (PH domain)/Phosphotyrosine-binding domain (PTB)"/>
    <property type="match status" value="1"/>
</dbReference>
<feature type="domain" description="PH" evidence="3">
    <location>
        <begin position="464"/>
        <end position="574"/>
    </location>
</feature>
<proteinExistence type="predicted"/>
<dbReference type="EMBL" id="WUAV01000003">
    <property type="protein sequence ID" value="KAF1761540.1"/>
    <property type="molecule type" value="Genomic_DNA"/>
</dbReference>
<feature type="region of interest" description="Disordered" evidence="2">
    <location>
        <begin position="70"/>
        <end position="140"/>
    </location>
</feature>
<dbReference type="Proteomes" id="UP000483820">
    <property type="component" value="Chromosome III"/>
</dbReference>
<dbReference type="GO" id="GO:0031103">
    <property type="term" value="P:axon regeneration"/>
    <property type="evidence" value="ECO:0007669"/>
    <property type="project" value="EnsemblMetazoa"/>
</dbReference>
<feature type="compositionally biased region" description="Pro residues" evidence="2">
    <location>
        <begin position="720"/>
        <end position="741"/>
    </location>
</feature>
<keyword evidence="1" id="KW-0175">Coiled coil</keyword>
<dbReference type="GO" id="GO:0030334">
    <property type="term" value="P:regulation of cell migration"/>
    <property type="evidence" value="ECO:0007669"/>
    <property type="project" value="EnsemblMetazoa"/>
</dbReference>
<dbReference type="GO" id="GO:0032584">
    <property type="term" value="C:growth cone membrane"/>
    <property type="evidence" value="ECO:0007669"/>
    <property type="project" value="EnsemblMetazoa"/>
</dbReference>
<dbReference type="GO" id="GO:0040025">
    <property type="term" value="P:vulval development"/>
    <property type="evidence" value="ECO:0007669"/>
    <property type="project" value="EnsemblMetazoa"/>
</dbReference>
<feature type="compositionally biased region" description="Low complexity" evidence="2">
    <location>
        <begin position="246"/>
        <end position="262"/>
    </location>
</feature>
<dbReference type="InterPro" id="IPR011993">
    <property type="entry name" value="PH-like_dom_sf"/>
</dbReference>
<dbReference type="GO" id="GO:0007165">
    <property type="term" value="P:signal transduction"/>
    <property type="evidence" value="ECO:0007669"/>
    <property type="project" value="InterPro"/>
</dbReference>
<protein>
    <submittedName>
        <fullName evidence="5">Uncharacterized protein</fullName>
    </submittedName>
</protein>
<dbReference type="GO" id="GO:0048858">
    <property type="term" value="P:cell projection morphogenesis"/>
    <property type="evidence" value="ECO:0007669"/>
    <property type="project" value="EnsemblMetazoa"/>
</dbReference>
<dbReference type="PROSITE" id="PS50200">
    <property type="entry name" value="RA"/>
    <property type="match status" value="1"/>
</dbReference>
<dbReference type="CTD" id="9825518"/>
<dbReference type="CDD" id="cd01259">
    <property type="entry name" value="PH_APBB1IP"/>
    <property type="match status" value="1"/>
</dbReference>
<dbReference type="PANTHER" id="PTHR11243">
    <property type="entry name" value="GROWTH FACTOR RECEPTOR-BOUND PROTEIN"/>
    <property type="match status" value="1"/>
</dbReference>
<sequence length="791" mass="88912">MESCEEECDLEIDSDEEEQLLGEKCISLLASLLPPSSSTLLNNAIHLELDEIEAPPPLFNLLEEQQFQKNCSEEEKNKYEEGDSEEDVKKVSDEEETGEPSVDNVDQETEPSVTMDTYDFPDPYPVQIRARPQVPPRPPIDTVRYSMNNIKESTAWELDELLEELEALETQLNSSSGGDQLLLGVSGIPSSSSRDHVKQVSTLPPPPPALSYHAHQQQQQQSQHIHHHHNTHLGYQNGIHQMNSMTTTSAASSCSSPDGDSAFGDSSSTESSNNRCRNSAFSSNDSCRDSLNTPSPTQVSPRNGELSAEETKALKIRQALEKMKEAKVTKIFVKFFVEDGIPLQMLIDERWTVADTLKQLAEKNHIALMEDHCIVEEFPELYIKRIYEDHEKVVENIQMWVQDSPNKLYFMRRPDKYAFISRPELYLLTPKTSDHMEIPAGDQWTIDVKQKFVHDYFNREPVVPPEMEGFLYLKTDGRKTWKKHYFVLRSSGLYYAPKSKKPTPKDLTCLMNLHSNQVYTGVGWEKKYKSPNPWCISIKLTALQIKKSQFAKYICAEDEMSFKKWLVALRIAKNGADLLQNFERACQIRRETLGPVSSMSAASSSTAISEVPNNLNMHQRTPSVASSIQLGSHLLNNQIPTRPLSVNVRNQSPASFSVNSSQPSQPSPSIISEKLEIQYDEQPTGTIKRAPLDVLRRVSRASTSSPTIPQEESDSDEEFPAPPPIVSAIRMPPPVTSPKPCTPLSAKKAPPPPPKRSENTKLQTATPMAPAKNDLEAALARRREKMASMEQ</sequence>
<dbReference type="GO" id="GO:0099054">
    <property type="term" value="P:presynapse assembly"/>
    <property type="evidence" value="ECO:0007669"/>
    <property type="project" value="EnsemblMetazoa"/>
</dbReference>
<reference evidence="5 6" key="1">
    <citation type="submission" date="2019-12" db="EMBL/GenBank/DDBJ databases">
        <title>Chromosome-level assembly of the Caenorhabditis remanei genome.</title>
        <authorList>
            <person name="Teterina A.A."/>
            <person name="Willis J.H."/>
            <person name="Phillips P.C."/>
        </authorList>
    </citation>
    <scope>NUCLEOTIDE SEQUENCE [LARGE SCALE GENOMIC DNA]</scope>
    <source>
        <strain evidence="5 6">PX506</strain>
        <tissue evidence="5">Whole organism</tissue>
    </source>
</reference>
<evidence type="ECO:0000259" key="3">
    <source>
        <dbReference type="PROSITE" id="PS50003"/>
    </source>
</evidence>
<dbReference type="GO" id="GO:0040011">
    <property type="term" value="P:locomotion"/>
    <property type="evidence" value="ECO:0007669"/>
    <property type="project" value="EnsemblMetazoa"/>
</dbReference>
<feature type="region of interest" description="Disordered" evidence="2">
    <location>
        <begin position="186"/>
        <end position="227"/>
    </location>
</feature>
<dbReference type="GO" id="GO:0031941">
    <property type="term" value="C:filamentous actin"/>
    <property type="evidence" value="ECO:0007669"/>
    <property type="project" value="EnsemblMetazoa"/>
</dbReference>
<dbReference type="RefSeq" id="XP_003113015.2">
    <property type="nucleotide sequence ID" value="XM_003112967.2"/>
</dbReference>
<feature type="region of interest" description="Disordered" evidence="2">
    <location>
        <begin position="246"/>
        <end position="310"/>
    </location>
</feature>
<dbReference type="GO" id="GO:0018991">
    <property type="term" value="P:egg-laying behavior"/>
    <property type="evidence" value="ECO:0007669"/>
    <property type="project" value="EnsemblMetazoa"/>
</dbReference>
<feature type="compositionally biased region" description="Basic and acidic residues" evidence="2">
    <location>
        <begin position="71"/>
        <end position="92"/>
    </location>
</feature>
<accession>A0A6A5H169</accession>
<dbReference type="GO" id="GO:0017124">
    <property type="term" value="F:SH3 domain binding"/>
    <property type="evidence" value="ECO:0007669"/>
    <property type="project" value="EnsemblMetazoa"/>
</dbReference>
<dbReference type="InterPro" id="IPR001849">
    <property type="entry name" value="PH_domain"/>
</dbReference>
<feature type="coiled-coil region" evidence="1">
    <location>
        <begin position="151"/>
        <end position="178"/>
    </location>
</feature>
<dbReference type="PANTHER" id="PTHR11243:SF23">
    <property type="entry name" value="LD06925P"/>
    <property type="match status" value="1"/>
</dbReference>
<dbReference type="Gene3D" id="3.10.20.90">
    <property type="entry name" value="Phosphatidylinositol 3-kinase Catalytic Subunit, Chain A, domain 1"/>
    <property type="match status" value="1"/>
</dbReference>
<dbReference type="GeneID" id="9825518"/>
<evidence type="ECO:0000256" key="1">
    <source>
        <dbReference type="SAM" id="Coils"/>
    </source>
</evidence>
<feature type="compositionally biased region" description="Low complexity" evidence="2">
    <location>
        <begin position="213"/>
        <end position="223"/>
    </location>
</feature>
<feature type="domain" description="Ras-associating" evidence="4">
    <location>
        <begin position="325"/>
        <end position="415"/>
    </location>
</feature>
<dbReference type="GO" id="GO:0030032">
    <property type="term" value="P:lamellipodium assembly"/>
    <property type="evidence" value="ECO:0007669"/>
    <property type="project" value="EnsemblMetazoa"/>
</dbReference>
<gene>
    <name evidence="5" type="ORF">GCK72_009796</name>
</gene>
<comment type="caution">
    <text evidence="5">The sequence shown here is derived from an EMBL/GenBank/DDBJ whole genome shotgun (WGS) entry which is preliminary data.</text>
</comment>
<feature type="compositionally biased region" description="Basic and acidic residues" evidence="2">
    <location>
        <begin position="773"/>
        <end position="791"/>
    </location>
</feature>
<dbReference type="Pfam" id="PF00169">
    <property type="entry name" value="PH"/>
    <property type="match status" value="1"/>
</dbReference>
<dbReference type="AlphaFoldDB" id="A0A6A5H169"/>
<feature type="compositionally biased region" description="Polar residues" evidence="2">
    <location>
        <begin position="700"/>
        <end position="710"/>
    </location>
</feature>
<dbReference type="SMART" id="SM00314">
    <property type="entry name" value="RA"/>
    <property type="match status" value="1"/>
</dbReference>
<evidence type="ECO:0000313" key="5">
    <source>
        <dbReference type="EMBL" id="KAF1761540.1"/>
    </source>
</evidence>
<name>A0A6A5H169_CAERE</name>
<dbReference type="SMART" id="SM00233">
    <property type="entry name" value="PH"/>
    <property type="match status" value="1"/>
</dbReference>
<dbReference type="InterPro" id="IPR039664">
    <property type="entry name" value="GRB/APBB1IP"/>
</dbReference>